<feature type="transmembrane region" description="Helical" evidence="1">
    <location>
        <begin position="47"/>
        <end position="66"/>
    </location>
</feature>
<sequence length="142" mass="14930">MSERPRFAVPGRYAHRVIRFLLRMAIFLGSSAIGLLVAAWSVPGVSVRIWGFLTAVVIFTVAQSLLSPVFSKMASRYASALLGGIGLISTLAALILASVLTSGLSIRGIGSWIVATVVVWVATAVATIVLPKLLLKEKAPAA</sequence>
<dbReference type="InterPro" id="IPR007165">
    <property type="entry name" value="Phage_holin_4_2"/>
</dbReference>
<feature type="transmembrane region" description="Helical" evidence="1">
    <location>
        <begin position="112"/>
        <end position="135"/>
    </location>
</feature>
<feature type="transmembrane region" description="Helical" evidence="1">
    <location>
        <begin position="78"/>
        <end position="100"/>
    </location>
</feature>
<evidence type="ECO:0000313" key="2">
    <source>
        <dbReference type="EMBL" id="AFP40798.1"/>
    </source>
</evidence>
<evidence type="ECO:0000256" key="1">
    <source>
        <dbReference type="SAM" id="Phobius"/>
    </source>
</evidence>
<dbReference type="Pfam" id="PF04020">
    <property type="entry name" value="Phage_holin_4_2"/>
    <property type="match status" value="1"/>
</dbReference>
<feature type="transmembrane region" description="Helical" evidence="1">
    <location>
        <begin position="20"/>
        <end position="41"/>
    </location>
</feature>
<organism evidence="2 3">
    <name type="scientific">Mycolicibacterium smegmatis (strain ATCC 700084 / mc(2)155)</name>
    <name type="common">Mycobacterium smegmatis</name>
    <dbReference type="NCBI Taxonomy" id="246196"/>
    <lineage>
        <taxon>Bacteria</taxon>
        <taxon>Bacillati</taxon>
        <taxon>Actinomycetota</taxon>
        <taxon>Actinomycetes</taxon>
        <taxon>Mycobacteriales</taxon>
        <taxon>Mycobacteriaceae</taxon>
        <taxon>Mycolicibacterium</taxon>
    </lineage>
</organism>
<dbReference type="AlphaFoldDB" id="I7FQ18"/>
<reference evidence="2 3" key="2">
    <citation type="journal article" date="2009" name="Genome Res.">
        <title>Ortho-proteogenomics: multiple proteomes investigation through orthology and a new MS-based protocol.</title>
        <authorList>
            <person name="Gallien S."/>
            <person name="Perrodou E."/>
            <person name="Carapito C."/>
            <person name="Deshayes C."/>
            <person name="Reyrat J.M."/>
            <person name="Van Dorsselaer A."/>
            <person name="Poch O."/>
            <person name="Schaeffer C."/>
            <person name="Lecompte O."/>
        </authorList>
    </citation>
    <scope>NUCLEOTIDE SEQUENCE [LARGE SCALE GENOMIC DNA]</scope>
    <source>
        <strain evidence="3">ATCC 700084 / mc(2)155</strain>
    </source>
</reference>
<dbReference type="KEGG" id="msg:MSMEI_4343"/>
<protein>
    <recommendedName>
        <fullName evidence="4">Transmembrane protein</fullName>
    </recommendedName>
</protein>
<keyword evidence="1" id="KW-1133">Transmembrane helix</keyword>
<dbReference type="EMBL" id="CP001663">
    <property type="protein sequence ID" value="AFP40798.1"/>
    <property type="molecule type" value="Genomic_DNA"/>
</dbReference>
<reference evidence="2 3" key="1">
    <citation type="journal article" date="2007" name="Genome Biol.">
        <title>Interrupted coding sequences in Mycobacterium smegmatis: authentic mutations or sequencing errors?</title>
        <authorList>
            <person name="Deshayes C."/>
            <person name="Perrodou E."/>
            <person name="Gallien S."/>
            <person name="Euphrasie D."/>
            <person name="Schaeffer C."/>
            <person name="Van-Dorsselaer A."/>
            <person name="Poch O."/>
            <person name="Lecompte O."/>
            <person name="Reyrat J.M."/>
        </authorList>
    </citation>
    <scope>NUCLEOTIDE SEQUENCE [LARGE SCALE GENOMIC DNA]</scope>
    <source>
        <strain evidence="3">ATCC 700084 / mc(2)155</strain>
    </source>
</reference>
<evidence type="ECO:0000313" key="3">
    <source>
        <dbReference type="Proteomes" id="UP000006158"/>
    </source>
</evidence>
<proteinExistence type="predicted"/>
<dbReference type="PATRIC" id="fig|246196.56.peg.4444"/>
<accession>I7FQ18</accession>
<dbReference type="Proteomes" id="UP000006158">
    <property type="component" value="Chromosome"/>
</dbReference>
<keyword evidence="1" id="KW-0812">Transmembrane</keyword>
<evidence type="ECO:0008006" key="4">
    <source>
        <dbReference type="Google" id="ProtNLM"/>
    </source>
</evidence>
<gene>
    <name evidence="2" type="ordered locus">MSMEI_4343</name>
</gene>
<name>I7FQ18_MYCS2</name>
<keyword evidence="1" id="KW-0472">Membrane</keyword>